<dbReference type="EMBL" id="BAAATD010000014">
    <property type="protein sequence ID" value="GAA2629279.1"/>
    <property type="molecule type" value="Genomic_DNA"/>
</dbReference>
<evidence type="ECO:0000313" key="2">
    <source>
        <dbReference type="EMBL" id="GAA2629279.1"/>
    </source>
</evidence>
<proteinExistence type="predicted"/>
<feature type="signal peptide" evidence="1">
    <location>
        <begin position="1"/>
        <end position="25"/>
    </location>
</feature>
<protein>
    <recommendedName>
        <fullName evidence="4">SH3b domain-containing protein</fullName>
    </recommendedName>
</protein>
<organism evidence="2 3">
    <name type="scientific">Actinomadura fulvescens</name>
    <dbReference type="NCBI Taxonomy" id="46160"/>
    <lineage>
        <taxon>Bacteria</taxon>
        <taxon>Bacillati</taxon>
        <taxon>Actinomycetota</taxon>
        <taxon>Actinomycetes</taxon>
        <taxon>Streptosporangiales</taxon>
        <taxon>Thermomonosporaceae</taxon>
        <taxon>Actinomadura</taxon>
    </lineage>
</organism>
<keyword evidence="3" id="KW-1185">Reference proteome</keyword>
<keyword evidence="1" id="KW-0732">Signal</keyword>
<comment type="caution">
    <text evidence="2">The sequence shown here is derived from an EMBL/GenBank/DDBJ whole genome shotgun (WGS) entry which is preliminary data.</text>
</comment>
<reference evidence="2 3" key="1">
    <citation type="journal article" date="2019" name="Int. J. Syst. Evol. Microbiol.">
        <title>The Global Catalogue of Microorganisms (GCM) 10K type strain sequencing project: providing services to taxonomists for standard genome sequencing and annotation.</title>
        <authorList>
            <consortium name="The Broad Institute Genomics Platform"/>
            <consortium name="The Broad Institute Genome Sequencing Center for Infectious Disease"/>
            <person name="Wu L."/>
            <person name="Ma J."/>
        </authorList>
    </citation>
    <scope>NUCLEOTIDE SEQUENCE [LARGE SCALE GENOMIC DNA]</scope>
    <source>
        <strain evidence="2 3">JCM 6833</strain>
    </source>
</reference>
<gene>
    <name evidence="2" type="ORF">GCM10010411_78540</name>
</gene>
<sequence>MRRRHVTFAACATVIGVLTASAVVAAPAAGMAGQARFDRVTVGDWARPFLNIREDPGGTGVPAGRVIGTLQPGVQASAECQIPDGAQITAWGRTRTDWVKIKYGWKGYAWLWGGGLNAYGDLRQC</sequence>
<evidence type="ECO:0000313" key="3">
    <source>
        <dbReference type="Proteomes" id="UP001501509"/>
    </source>
</evidence>
<name>A0ABN3QL18_9ACTN</name>
<dbReference type="Proteomes" id="UP001501509">
    <property type="component" value="Unassembled WGS sequence"/>
</dbReference>
<accession>A0ABN3QL18</accession>
<evidence type="ECO:0000256" key="1">
    <source>
        <dbReference type="SAM" id="SignalP"/>
    </source>
</evidence>
<evidence type="ECO:0008006" key="4">
    <source>
        <dbReference type="Google" id="ProtNLM"/>
    </source>
</evidence>
<dbReference type="RefSeq" id="WP_344547576.1">
    <property type="nucleotide sequence ID" value="NZ_BAAATD010000014.1"/>
</dbReference>
<feature type="chain" id="PRO_5046176378" description="SH3b domain-containing protein" evidence="1">
    <location>
        <begin position="26"/>
        <end position="125"/>
    </location>
</feature>